<reference evidence="1" key="2">
    <citation type="submission" date="2020-09" db="EMBL/GenBank/DDBJ databases">
        <authorList>
            <person name="Sun Q."/>
            <person name="Ohkuma M."/>
        </authorList>
    </citation>
    <scope>NUCLEOTIDE SEQUENCE</scope>
    <source>
        <strain evidence="1">JCM 3090</strain>
    </source>
</reference>
<accession>A0A8J3B306</accession>
<sequence>MMTTATDLAAEALFVSDLQPSQQPTPAEVEAAVTAMVARYGTAGCAASCAAEFGDHPDTATRRMTWVRQVLLAVLASEVPRARG</sequence>
<reference evidence="1" key="1">
    <citation type="journal article" date="2014" name="Int. J. Syst. Evol. Microbiol.">
        <title>Complete genome sequence of Corynebacterium casei LMG S-19264T (=DSM 44701T), isolated from a smear-ripened cheese.</title>
        <authorList>
            <consortium name="US DOE Joint Genome Institute (JGI-PGF)"/>
            <person name="Walter F."/>
            <person name="Albersmeier A."/>
            <person name="Kalinowski J."/>
            <person name="Ruckert C."/>
        </authorList>
    </citation>
    <scope>NUCLEOTIDE SEQUENCE</scope>
    <source>
        <strain evidence="1">JCM 3090</strain>
    </source>
</reference>
<name>A0A8J3B306_9ACTN</name>
<dbReference type="EMBL" id="BMQB01000001">
    <property type="protein sequence ID" value="GGJ74180.1"/>
    <property type="molecule type" value="Genomic_DNA"/>
</dbReference>
<gene>
    <name evidence="1" type="ORF">GCM10010123_00160</name>
</gene>
<proteinExistence type="predicted"/>
<evidence type="ECO:0000313" key="1">
    <source>
        <dbReference type="EMBL" id="GGJ74180.1"/>
    </source>
</evidence>
<dbReference type="RefSeq" id="WP_189167921.1">
    <property type="nucleotide sequence ID" value="NZ_BMQB01000001.1"/>
</dbReference>
<organism evidence="1 2">
    <name type="scientific">Pilimelia anulata</name>
    <dbReference type="NCBI Taxonomy" id="53371"/>
    <lineage>
        <taxon>Bacteria</taxon>
        <taxon>Bacillati</taxon>
        <taxon>Actinomycetota</taxon>
        <taxon>Actinomycetes</taxon>
        <taxon>Micromonosporales</taxon>
        <taxon>Micromonosporaceae</taxon>
        <taxon>Pilimelia</taxon>
    </lineage>
</organism>
<comment type="caution">
    <text evidence="1">The sequence shown here is derived from an EMBL/GenBank/DDBJ whole genome shotgun (WGS) entry which is preliminary data.</text>
</comment>
<keyword evidence="2" id="KW-1185">Reference proteome</keyword>
<dbReference type="Proteomes" id="UP000649739">
    <property type="component" value="Unassembled WGS sequence"/>
</dbReference>
<dbReference type="AlphaFoldDB" id="A0A8J3B306"/>
<protein>
    <submittedName>
        <fullName evidence="1">Uncharacterized protein</fullName>
    </submittedName>
</protein>
<evidence type="ECO:0000313" key="2">
    <source>
        <dbReference type="Proteomes" id="UP000649739"/>
    </source>
</evidence>